<sequence>MMAAAGTPTVCANRLHQLCIPRSVFRWVLPRLPEADYETRSSHRRNRGRAREVICGATRDRSLNNDE</sequence>
<dbReference type="Proteomes" id="UP001221898">
    <property type="component" value="Unassembled WGS sequence"/>
</dbReference>
<accession>A0AAD7RJB9</accession>
<proteinExistence type="predicted"/>
<gene>
    <name evidence="1" type="ORF">AAFF_G00214110</name>
</gene>
<dbReference type="EMBL" id="JAINUG010000284">
    <property type="protein sequence ID" value="KAJ8383841.1"/>
    <property type="molecule type" value="Genomic_DNA"/>
</dbReference>
<comment type="caution">
    <text evidence="1">The sequence shown here is derived from an EMBL/GenBank/DDBJ whole genome shotgun (WGS) entry which is preliminary data.</text>
</comment>
<organism evidence="1 2">
    <name type="scientific">Aldrovandia affinis</name>
    <dbReference type="NCBI Taxonomy" id="143900"/>
    <lineage>
        <taxon>Eukaryota</taxon>
        <taxon>Metazoa</taxon>
        <taxon>Chordata</taxon>
        <taxon>Craniata</taxon>
        <taxon>Vertebrata</taxon>
        <taxon>Euteleostomi</taxon>
        <taxon>Actinopterygii</taxon>
        <taxon>Neopterygii</taxon>
        <taxon>Teleostei</taxon>
        <taxon>Notacanthiformes</taxon>
        <taxon>Halosauridae</taxon>
        <taxon>Aldrovandia</taxon>
    </lineage>
</organism>
<dbReference type="AlphaFoldDB" id="A0AAD7RJB9"/>
<protein>
    <submittedName>
        <fullName evidence="1">Uncharacterized protein</fullName>
    </submittedName>
</protein>
<reference evidence="1" key="1">
    <citation type="journal article" date="2023" name="Science">
        <title>Genome structures resolve the early diversification of teleost fishes.</title>
        <authorList>
            <person name="Parey E."/>
            <person name="Louis A."/>
            <person name="Montfort J."/>
            <person name="Bouchez O."/>
            <person name="Roques C."/>
            <person name="Iampietro C."/>
            <person name="Lluch J."/>
            <person name="Castinel A."/>
            <person name="Donnadieu C."/>
            <person name="Desvignes T."/>
            <person name="Floi Bucao C."/>
            <person name="Jouanno E."/>
            <person name="Wen M."/>
            <person name="Mejri S."/>
            <person name="Dirks R."/>
            <person name="Jansen H."/>
            <person name="Henkel C."/>
            <person name="Chen W.J."/>
            <person name="Zahm M."/>
            <person name="Cabau C."/>
            <person name="Klopp C."/>
            <person name="Thompson A.W."/>
            <person name="Robinson-Rechavi M."/>
            <person name="Braasch I."/>
            <person name="Lecointre G."/>
            <person name="Bobe J."/>
            <person name="Postlethwait J.H."/>
            <person name="Berthelot C."/>
            <person name="Roest Crollius H."/>
            <person name="Guiguen Y."/>
        </authorList>
    </citation>
    <scope>NUCLEOTIDE SEQUENCE</scope>
    <source>
        <strain evidence="1">NC1722</strain>
    </source>
</reference>
<name>A0AAD7RJB9_9TELE</name>
<keyword evidence="2" id="KW-1185">Reference proteome</keyword>
<evidence type="ECO:0000313" key="2">
    <source>
        <dbReference type="Proteomes" id="UP001221898"/>
    </source>
</evidence>
<evidence type="ECO:0000313" key="1">
    <source>
        <dbReference type="EMBL" id="KAJ8383841.1"/>
    </source>
</evidence>